<feature type="non-terminal residue" evidence="2">
    <location>
        <position position="1"/>
    </location>
</feature>
<evidence type="ECO:0000256" key="1">
    <source>
        <dbReference type="SAM" id="Phobius"/>
    </source>
</evidence>
<organism evidence="2 3">
    <name type="scientific">Acidithiobacillus ferrivorans</name>
    <dbReference type="NCBI Taxonomy" id="160808"/>
    <lineage>
        <taxon>Bacteria</taxon>
        <taxon>Pseudomonadati</taxon>
        <taxon>Pseudomonadota</taxon>
        <taxon>Acidithiobacillia</taxon>
        <taxon>Acidithiobacillales</taxon>
        <taxon>Acidithiobacillaceae</taxon>
        <taxon>Acidithiobacillus</taxon>
    </lineage>
</organism>
<keyword evidence="1" id="KW-0812">Transmembrane</keyword>
<dbReference type="PANTHER" id="PTHR32063">
    <property type="match status" value="1"/>
</dbReference>
<evidence type="ECO:0000313" key="3">
    <source>
        <dbReference type="Proteomes" id="UP000216779"/>
    </source>
</evidence>
<feature type="transmembrane region" description="Helical" evidence="1">
    <location>
        <begin position="271"/>
        <end position="290"/>
    </location>
</feature>
<dbReference type="Proteomes" id="UP000216779">
    <property type="component" value="Unassembled WGS sequence"/>
</dbReference>
<dbReference type="GO" id="GO:0005886">
    <property type="term" value="C:plasma membrane"/>
    <property type="evidence" value="ECO:0007669"/>
    <property type="project" value="TreeGrafter"/>
</dbReference>
<dbReference type="Gene3D" id="1.20.1640.10">
    <property type="entry name" value="Multidrug efflux transporter AcrB transmembrane domain"/>
    <property type="match status" value="1"/>
</dbReference>
<feature type="transmembrane region" description="Helical" evidence="1">
    <location>
        <begin position="297"/>
        <end position="317"/>
    </location>
</feature>
<gene>
    <name evidence="2" type="ORF">B7Z70_13295</name>
</gene>
<comment type="caution">
    <text evidence="2">The sequence shown here is derived from an EMBL/GenBank/DDBJ whole genome shotgun (WGS) entry which is preliminary data.</text>
</comment>
<protein>
    <submittedName>
        <fullName evidence="2">Transporter</fullName>
    </submittedName>
</protein>
<evidence type="ECO:0000313" key="2">
    <source>
        <dbReference type="EMBL" id="OYV73432.1"/>
    </source>
</evidence>
<dbReference type="EMBL" id="NCBC01000699">
    <property type="protein sequence ID" value="OYV73432.1"/>
    <property type="molecule type" value="Genomic_DNA"/>
</dbReference>
<keyword evidence="1" id="KW-0472">Membrane</keyword>
<reference evidence="2 3" key="1">
    <citation type="submission" date="2017-03" db="EMBL/GenBank/DDBJ databases">
        <title>Lifting the veil on microbial sulfur biogeochemistry in mining wastewaters.</title>
        <authorList>
            <person name="Kantor R.S."/>
            <person name="Colenbrander Nelson T."/>
            <person name="Marshall S."/>
            <person name="Bennett D."/>
            <person name="Apte S."/>
            <person name="Camacho D."/>
            <person name="Thomas B.C."/>
            <person name="Warren L.A."/>
            <person name="Banfield J.F."/>
        </authorList>
    </citation>
    <scope>NUCLEOTIDE SEQUENCE [LARGE SCALE GENOMIC DNA]</scope>
    <source>
        <strain evidence="2">21-59-9</strain>
    </source>
</reference>
<name>A0A257SJR3_9PROT</name>
<dbReference type="InterPro" id="IPR027463">
    <property type="entry name" value="AcrB_DN_DC_subdom"/>
</dbReference>
<accession>A0A257SJR3</accession>
<feature type="transmembrane region" description="Helical" evidence="1">
    <location>
        <begin position="394"/>
        <end position="418"/>
    </location>
</feature>
<dbReference type="AlphaFoldDB" id="A0A257SJR3"/>
<feature type="transmembrane region" description="Helical" evidence="1">
    <location>
        <begin position="369"/>
        <end position="388"/>
    </location>
</feature>
<dbReference type="Gene3D" id="3.30.70.1440">
    <property type="entry name" value="Multidrug efflux transporter AcrB pore domain"/>
    <property type="match status" value="1"/>
</dbReference>
<dbReference type="GO" id="GO:0042910">
    <property type="term" value="F:xenobiotic transmembrane transporter activity"/>
    <property type="evidence" value="ECO:0007669"/>
    <property type="project" value="TreeGrafter"/>
</dbReference>
<keyword evidence="1" id="KW-1133">Transmembrane helix</keyword>
<dbReference type="Gene3D" id="3.30.2090.10">
    <property type="entry name" value="Multidrug efflux transporter AcrB TolC docking domain, DN and DC subdomains"/>
    <property type="match status" value="1"/>
</dbReference>
<dbReference type="InterPro" id="IPR001036">
    <property type="entry name" value="Acrflvin-R"/>
</dbReference>
<dbReference type="PANTHER" id="PTHR32063:SF16">
    <property type="entry name" value="CATION EFFLUX SYSTEM (ACRB_ACRD_ACRF FAMILY)"/>
    <property type="match status" value="1"/>
</dbReference>
<dbReference type="Gene3D" id="3.30.70.1430">
    <property type="entry name" value="Multidrug efflux transporter AcrB pore domain"/>
    <property type="match status" value="1"/>
</dbReference>
<dbReference type="SUPFAM" id="SSF82866">
    <property type="entry name" value="Multidrug efflux transporter AcrB transmembrane domain"/>
    <property type="match status" value="1"/>
</dbReference>
<dbReference type="Pfam" id="PF00873">
    <property type="entry name" value="ACR_tran"/>
    <property type="match status" value="1"/>
</dbReference>
<proteinExistence type="predicted"/>
<sequence>SGDDFAQMRVNLVPKDQRPPSHRIAQELEPGLAAIAADYPGARVKLYETPPGPPVRAQVLAELYGPDYQRLRNNAAYVRAAFAHTYGMINVDDSVSGDMQEYRLVVEPARAALAGVQASAVARTLHDYLAGFDIGMLHTNDAREPVAVRVRLPQAERSFIRQALDLRVTAANGRSVPLSNVVSVQRQVLQKPIYTKDQHLVVYVSGETLYGSPVNAVLSLQGRLNNKMTPDGTVLHAGNLGFVAKTPDDVSRYQLNWDGEMRLTLDVFRDLGSAFIVALIFIYLLLAAYYQSYFMPLIVMGAIPLTLIGVFPGHWLLGQPFTATSMIGVIALAGIVVRNSLLLIDFILDYRKRGRPLAEAVMEAGAVRFRPILLTALAIMSASMVMVSDPVFGGLAISLIFGTFASTILTLFVIPLVYDWWARRGTSTHLYPVTAGDVS</sequence>
<dbReference type="SUPFAM" id="SSF82714">
    <property type="entry name" value="Multidrug efflux transporter AcrB TolC docking domain, DN and DC subdomains"/>
    <property type="match status" value="1"/>
</dbReference>
<feature type="transmembrane region" description="Helical" evidence="1">
    <location>
        <begin position="323"/>
        <end position="348"/>
    </location>
</feature>